<dbReference type="SUPFAM" id="SSF56574">
    <property type="entry name" value="Serpins"/>
    <property type="match status" value="1"/>
</dbReference>
<feature type="signal peptide" evidence="5">
    <location>
        <begin position="1"/>
        <end position="23"/>
    </location>
</feature>
<comment type="similarity">
    <text evidence="1 4">Belongs to the serpin family.</text>
</comment>
<evidence type="ECO:0000256" key="5">
    <source>
        <dbReference type="SAM" id="SignalP"/>
    </source>
</evidence>
<evidence type="ECO:0000256" key="4">
    <source>
        <dbReference type="RuleBase" id="RU000411"/>
    </source>
</evidence>
<dbReference type="Gene3D" id="3.30.497.10">
    <property type="entry name" value="Antithrombin, subunit I, domain 2"/>
    <property type="match status" value="1"/>
</dbReference>
<proteinExistence type="inferred from homology"/>
<accession>A0A1I8PHS7</accession>
<dbReference type="VEuPathDB" id="VectorBase:SCAU008208"/>
<evidence type="ECO:0000313" key="7">
    <source>
        <dbReference type="EnsemblMetazoa" id="SCAU008208-PA"/>
    </source>
</evidence>
<keyword evidence="5" id="KW-0732">Signal</keyword>
<dbReference type="OrthoDB" id="671595at2759"/>
<dbReference type="InterPro" id="IPR000215">
    <property type="entry name" value="Serpin_fam"/>
</dbReference>
<dbReference type="PANTHER" id="PTHR11461">
    <property type="entry name" value="SERINE PROTEASE INHIBITOR, SERPIN"/>
    <property type="match status" value="1"/>
</dbReference>
<dbReference type="Pfam" id="PF00079">
    <property type="entry name" value="Serpin"/>
    <property type="match status" value="1"/>
</dbReference>
<dbReference type="InterPro" id="IPR023795">
    <property type="entry name" value="Serpin_CS"/>
</dbReference>
<evidence type="ECO:0000256" key="3">
    <source>
        <dbReference type="ARBA" id="ARBA00022900"/>
    </source>
</evidence>
<evidence type="ECO:0000313" key="8">
    <source>
        <dbReference type="Proteomes" id="UP000095300"/>
    </source>
</evidence>
<dbReference type="PROSITE" id="PS00284">
    <property type="entry name" value="SERPIN"/>
    <property type="match status" value="1"/>
</dbReference>
<dbReference type="InterPro" id="IPR042185">
    <property type="entry name" value="Serpin_sf_2"/>
</dbReference>
<dbReference type="InterPro" id="IPR036186">
    <property type="entry name" value="Serpin_sf"/>
</dbReference>
<dbReference type="EnsemblMetazoa" id="SCAU008208-RA">
    <property type="protein sequence ID" value="SCAU008208-PA"/>
    <property type="gene ID" value="SCAU008208"/>
</dbReference>
<protein>
    <recommendedName>
        <fullName evidence="6">Serpin domain-containing protein</fullName>
    </recommendedName>
</protein>
<dbReference type="Gene3D" id="2.30.39.10">
    <property type="entry name" value="Alpha-1-antitrypsin, domain 1"/>
    <property type="match status" value="1"/>
</dbReference>
<dbReference type="SMART" id="SM00093">
    <property type="entry name" value="SERPIN"/>
    <property type="match status" value="1"/>
</dbReference>
<dbReference type="InterPro" id="IPR023796">
    <property type="entry name" value="Serpin_dom"/>
</dbReference>
<sequence length="397" mass="44376">MGIKTIPCWVLLLWNLLLCSVCSSPTTNESQFYNGLESFNNNLFGEIFKSYGAQNLIFSPFSIQTCVAMASFGAAGKTAVDLQKGLGFNGQPLESVADNFHSILAKYAESDILKIANKFYIMDGYQVKDNFNDVLTNKFLSKAENIDFRKSDRAMEIINNWVKSKTENAITDLVKPGVLNSDTRLFLLSAIHFDGSWVRPFDPENTKEGDFYTDQTHSIKLQMMFKRGRAIYGWFEDLEASAVRLPYANSDLSLLIILPNARTGLSSLLTKLKFVCMQYLTLQMKQRSGSIHITLPKFKAELDLELNEVLSKMGLDSMFSNADFSNMFDSPEHIAIGKVLHKAVIEVNEVGTKASASTGLQHVAYSSPVKFTADHPFYYAIVNENSIPLFEGTFVGI</sequence>
<name>A0A1I8PHS7_STOCA</name>
<dbReference type="InterPro" id="IPR042178">
    <property type="entry name" value="Serpin_sf_1"/>
</dbReference>
<dbReference type="Proteomes" id="UP000095300">
    <property type="component" value="Unassembled WGS sequence"/>
</dbReference>
<dbReference type="KEGG" id="scac:106088575"/>
<evidence type="ECO:0000256" key="1">
    <source>
        <dbReference type="ARBA" id="ARBA00009500"/>
    </source>
</evidence>
<dbReference type="GO" id="GO:0005615">
    <property type="term" value="C:extracellular space"/>
    <property type="evidence" value="ECO:0007669"/>
    <property type="project" value="InterPro"/>
</dbReference>
<dbReference type="CDD" id="cd19601">
    <property type="entry name" value="serpin42Da-like"/>
    <property type="match status" value="1"/>
</dbReference>
<feature type="chain" id="PRO_5009326669" description="Serpin domain-containing protein" evidence="5">
    <location>
        <begin position="24"/>
        <end position="397"/>
    </location>
</feature>
<evidence type="ECO:0000256" key="2">
    <source>
        <dbReference type="ARBA" id="ARBA00022690"/>
    </source>
</evidence>
<gene>
    <name evidence="7" type="primary">106088575</name>
</gene>
<keyword evidence="3" id="KW-0722">Serine protease inhibitor</keyword>
<dbReference type="AlphaFoldDB" id="A0A1I8PHS7"/>
<keyword evidence="8" id="KW-1185">Reference proteome</keyword>
<evidence type="ECO:0000259" key="6">
    <source>
        <dbReference type="SMART" id="SM00093"/>
    </source>
</evidence>
<reference evidence="7" key="1">
    <citation type="submission" date="2020-05" db="UniProtKB">
        <authorList>
            <consortium name="EnsemblMetazoa"/>
        </authorList>
    </citation>
    <scope>IDENTIFICATION</scope>
    <source>
        <strain evidence="7">USDA</strain>
    </source>
</reference>
<keyword evidence="2" id="KW-0646">Protease inhibitor</keyword>
<dbReference type="GO" id="GO:0004867">
    <property type="term" value="F:serine-type endopeptidase inhibitor activity"/>
    <property type="evidence" value="ECO:0007669"/>
    <property type="project" value="UniProtKB-KW"/>
</dbReference>
<dbReference type="PANTHER" id="PTHR11461:SF211">
    <property type="entry name" value="GH10112P-RELATED"/>
    <property type="match status" value="1"/>
</dbReference>
<feature type="domain" description="Serpin" evidence="6">
    <location>
        <begin position="41"/>
        <end position="397"/>
    </location>
</feature>
<organism evidence="7 8">
    <name type="scientific">Stomoxys calcitrans</name>
    <name type="common">Stable fly</name>
    <name type="synonym">Conops calcitrans</name>
    <dbReference type="NCBI Taxonomy" id="35570"/>
    <lineage>
        <taxon>Eukaryota</taxon>
        <taxon>Metazoa</taxon>
        <taxon>Ecdysozoa</taxon>
        <taxon>Arthropoda</taxon>
        <taxon>Hexapoda</taxon>
        <taxon>Insecta</taxon>
        <taxon>Pterygota</taxon>
        <taxon>Neoptera</taxon>
        <taxon>Endopterygota</taxon>
        <taxon>Diptera</taxon>
        <taxon>Brachycera</taxon>
        <taxon>Muscomorpha</taxon>
        <taxon>Muscoidea</taxon>
        <taxon>Muscidae</taxon>
        <taxon>Stomoxys</taxon>
    </lineage>
</organism>